<dbReference type="Proteomes" id="UP000188354">
    <property type="component" value="Chromosome LG11"/>
</dbReference>
<dbReference type="Pfam" id="PF05097">
    <property type="entry name" value="DUF688"/>
    <property type="match status" value="1"/>
</dbReference>
<dbReference type="EMBL" id="CM007371">
    <property type="protein sequence ID" value="OIW02301.1"/>
    <property type="molecule type" value="Genomic_DNA"/>
</dbReference>
<name>A0A1J7HKN5_LUPAN</name>
<evidence type="ECO:0000313" key="1">
    <source>
        <dbReference type="EMBL" id="OIW02301.1"/>
    </source>
</evidence>
<dbReference type="PANTHER" id="PTHR34371">
    <property type="entry name" value="OS01G0551000 PROTEIN"/>
    <property type="match status" value="1"/>
</dbReference>
<dbReference type="OMA" id="WANIYEG"/>
<evidence type="ECO:0000313" key="2">
    <source>
        <dbReference type="Proteomes" id="UP000188354"/>
    </source>
</evidence>
<reference evidence="1 2" key="1">
    <citation type="journal article" date="2017" name="Plant Biotechnol. J.">
        <title>A comprehensive draft genome sequence for lupin (Lupinus angustifolius), an emerging health food: insights into plant-microbe interactions and legume evolution.</title>
        <authorList>
            <person name="Hane J.K."/>
            <person name="Ming Y."/>
            <person name="Kamphuis L.G."/>
            <person name="Nelson M.N."/>
            <person name="Garg G."/>
            <person name="Atkins C.A."/>
            <person name="Bayer P.E."/>
            <person name="Bravo A."/>
            <person name="Bringans S."/>
            <person name="Cannon S."/>
            <person name="Edwards D."/>
            <person name="Foley R."/>
            <person name="Gao L.L."/>
            <person name="Harrison M.J."/>
            <person name="Huang W."/>
            <person name="Hurgobin B."/>
            <person name="Li S."/>
            <person name="Liu C.W."/>
            <person name="McGrath A."/>
            <person name="Morahan G."/>
            <person name="Murray J."/>
            <person name="Weller J."/>
            <person name="Jian J."/>
            <person name="Singh K.B."/>
        </authorList>
    </citation>
    <scope>NUCLEOTIDE SEQUENCE [LARGE SCALE GENOMIC DNA]</scope>
    <source>
        <strain evidence="2">cv. Tanjil</strain>
        <tissue evidence="1">Whole plant</tissue>
    </source>
</reference>
<keyword evidence="2" id="KW-1185">Reference proteome</keyword>
<accession>A0A1J7HKN5</accession>
<gene>
    <name evidence="1" type="ORF">TanjilG_11195</name>
</gene>
<dbReference type="InterPro" id="IPR007789">
    <property type="entry name" value="DUF688"/>
</dbReference>
<dbReference type="Gramene" id="OIW02301">
    <property type="protein sequence ID" value="OIW02301"/>
    <property type="gene ID" value="TanjilG_11195"/>
</dbReference>
<sequence>MMGGDEAEMSNIPRLSLFKFNPSSIHSPERSGMQTPPSRTSVSVPFRWEEEPGKPKPCTDLVCFSNKPTTPKCLELPPRLLISDANNTKQLLPSPTTVLEGLFVDDDWNGSFAAERAQLGTTVITNGVVGNKEKGWFGSWREKVFKVNREVSGGVDKDADNIGNIIGGSHKRLRITKVKLSISSSNISHAKSCVWISQYFGFSNTNKWYRSHWCNLNEYCGGRARSKMEARVSSLKQTSNLSEGNHKGDIDQCRIEASSSMEE</sequence>
<dbReference type="PANTHER" id="PTHR34371:SF2">
    <property type="entry name" value="DUF688 FAMILY PROTEIN"/>
    <property type="match status" value="1"/>
</dbReference>
<organism evidence="1 2">
    <name type="scientific">Lupinus angustifolius</name>
    <name type="common">Narrow-leaved blue lupine</name>
    <dbReference type="NCBI Taxonomy" id="3871"/>
    <lineage>
        <taxon>Eukaryota</taxon>
        <taxon>Viridiplantae</taxon>
        <taxon>Streptophyta</taxon>
        <taxon>Embryophyta</taxon>
        <taxon>Tracheophyta</taxon>
        <taxon>Spermatophyta</taxon>
        <taxon>Magnoliopsida</taxon>
        <taxon>eudicotyledons</taxon>
        <taxon>Gunneridae</taxon>
        <taxon>Pentapetalae</taxon>
        <taxon>rosids</taxon>
        <taxon>fabids</taxon>
        <taxon>Fabales</taxon>
        <taxon>Fabaceae</taxon>
        <taxon>Papilionoideae</taxon>
        <taxon>50 kb inversion clade</taxon>
        <taxon>genistoids sensu lato</taxon>
        <taxon>core genistoids</taxon>
        <taxon>Genisteae</taxon>
        <taxon>Lupinus</taxon>
    </lineage>
</organism>
<protein>
    <submittedName>
        <fullName evidence="1">Uncharacterized protein</fullName>
    </submittedName>
</protein>
<proteinExistence type="predicted"/>
<dbReference type="AlphaFoldDB" id="A0A1J7HKN5"/>